<keyword evidence="3" id="KW-1185">Reference proteome</keyword>
<dbReference type="AlphaFoldDB" id="A0A6G1E375"/>
<accession>A0A6G1E375</accession>
<dbReference type="EMBL" id="SPHZ02000005">
    <property type="protein sequence ID" value="KAF0919219.1"/>
    <property type="molecule type" value="Genomic_DNA"/>
</dbReference>
<evidence type="ECO:0000256" key="1">
    <source>
        <dbReference type="SAM" id="MobiDB-lite"/>
    </source>
</evidence>
<reference evidence="2 3" key="1">
    <citation type="submission" date="2019-11" db="EMBL/GenBank/DDBJ databases">
        <title>Whole genome sequence of Oryza granulata.</title>
        <authorList>
            <person name="Li W."/>
        </authorList>
    </citation>
    <scope>NUCLEOTIDE SEQUENCE [LARGE SCALE GENOMIC DNA]</scope>
    <source>
        <strain evidence="3">cv. Menghai</strain>
        <tissue evidence="2">Leaf</tissue>
    </source>
</reference>
<name>A0A6G1E375_9ORYZ</name>
<evidence type="ECO:0000313" key="2">
    <source>
        <dbReference type="EMBL" id="KAF0919219.1"/>
    </source>
</evidence>
<feature type="compositionally biased region" description="Basic and acidic residues" evidence="1">
    <location>
        <begin position="118"/>
        <end position="129"/>
    </location>
</feature>
<organism evidence="2 3">
    <name type="scientific">Oryza meyeriana var. granulata</name>
    <dbReference type="NCBI Taxonomy" id="110450"/>
    <lineage>
        <taxon>Eukaryota</taxon>
        <taxon>Viridiplantae</taxon>
        <taxon>Streptophyta</taxon>
        <taxon>Embryophyta</taxon>
        <taxon>Tracheophyta</taxon>
        <taxon>Spermatophyta</taxon>
        <taxon>Magnoliopsida</taxon>
        <taxon>Liliopsida</taxon>
        <taxon>Poales</taxon>
        <taxon>Poaceae</taxon>
        <taxon>BOP clade</taxon>
        <taxon>Oryzoideae</taxon>
        <taxon>Oryzeae</taxon>
        <taxon>Oryzinae</taxon>
        <taxon>Oryza</taxon>
        <taxon>Oryza meyeriana</taxon>
    </lineage>
</organism>
<gene>
    <name evidence="2" type="ORF">E2562_028995</name>
</gene>
<evidence type="ECO:0000313" key="3">
    <source>
        <dbReference type="Proteomes" id="UP000479710"/>
    </source>
</evidence>
<protein>
    <submittedName>
        <fullName evidence="2">Uncharacterized protein</fullName>
    </submittedName>
</protein>
<feature type="compositionally biased region" description="Gly residues" evidence="1">
    <location>
        <begin position="102"/>
        <end position="113"/>
    </location>
</feature>
<sequence>MKERNWAQEEGVPWTIWSRIWRRNPSHPTTARHAGCPRCCCRTGPASASSSVKNSAAAIFPWCGGAAQHGGMRARRRDEAAVIFPRHGGANRRGGMRPGPPGAGEGLGRGGGMRARPPRRDDGAEAVKG</sequence>
<dbReference type="Proteomes" id="UP000479710">
    <property type="component" value="Unassembled WGS sequence"/>
</dbReference>
<comment type="caution">
    <text evidence="2">The sequence shown here is derived from an EMBL/GenBank/DDBJ whole genome shotgun (WGS) entry which is preliminary data.</text>
</comment>
<feature type="region of interest" description="Disordered" evidence="1">
    <location>
        <begin position="85"/>
        <end position="129"/>
    </location>
</feature>
<proteinExistence type="predicted"/>